<proteinExistence type="predicted"/>
<protein>
    <submittedName>
        <fullName evidence="2">Uncharacterized protein</fullName>
    </submittedName>
</protein>
<feature type="non-terminal residue" evidence="2">
    <location>
        <position position="1"/>
    </location>
</feature>
<dbReference type="AlphaFoldDB" id="A0A7K0IE99"/>
<reference evidence="2 3" key="1">
    <citation type="journal article" date="2019" name="Nat. Med.">
        <title>A library of human gut bacterial isolates paired with longitudinal multiomics data enables mechanistic microbiome research.</title>
        <authorList>
            <person name="Poyet M."/>
            <person name="Groussin M."/>
            <person name="Gibbons S.M."/>
            <person name="Avila-Pacheco J."/>
            <person name="Jiang X."/>
            <person name="Kearney S.M."/>
            <person name="Perrotta A.R."/>
            <person name="Berdy B."/>
            <person name="Zhao S."/>
            <person name="Lieberman T.D."/>
            <person name="Swanson P.K."/>
            <person name="Smith M."/>
            <person name="Roesemann S."/>
            <person name="Alexander J.E."/>
            <person name="Rich S.A."/>
            <person name="Livny J."/>
            <person name="Vlamakis H."/>
            <person name="Clish C."/>
            <person name="Bullock K."/>
            <person name="Deik A."/>
            <person name="Scott J."/>
            <person name="Pierce K.A."/>
            <person name="Xavier R.J."/>
            <person name="Alm E.J."/>
        </authorList>
    </citation>
    <scope>NUCLEOTIDE SEQUENCE [LARGE SCALE GENOMIC DNA]</scope>
    <source>
        <strain evidence="2 3">BIOML-A1</strain>
    </source>
</reference>
<dbReference type="EMBL" id="WKZA01000120">
    <property type="protein sequence ID" value="MSA96241.1"/>
    <property type="molecule type" value="Genomic_DNA"/>
</dbReference>
<comment type="caution">
    <text evidence="2">The sequence shown here is derived from an EMBL/GenBank/DDBJ whole genome shotgun (WGS) entry which is preliminary data.</text>
</comment>
<gene>
    <name evidence="2" type="ORF">GKG38_14485</name>
</gene>
<keyword evidence="1" id="KW-0812">Transmembrane</keyword>
<dbReference type="Proteomes" id="UP000462865">
    <property type="component" value="Unassembled WGS sequence"/>
</dbReference>
<evidence type="ECO:0000256" key="1">
    <source>
        <dbReference type="SAM" id="Phobius"/>
    </source>
</evidence>
<keyword evidence="1" id="KW-1133">Transmembrane helix</keyword>
<feature type="transmembrane region" description="Helical" evidence="1">
    <location>
        <begin position="34"/>
        <end position="52"/>
    </location>
</feature>
<name>A0A7K0IE99_9ACTN</name>
<accession>A0A7K0IE99</accession>
<sequence length="53" mass="5107">AALAADGALVEAAPARGAAGYTLVSGYAWVTNDAVNLLSGIAVVVLGLLVALP</sequence>
<evidence type="ECO:0000313" key="3">
    <source>
        <dbReference type="Proteomes" id="UP000462865"/>
    </source>
</evidence>
<keyword evidence="1" id="KW-0472">Membrane</keyword>
<evidence type="ECO:0000313" key="2">
    <source>
        <dbReference type="EMBL" id="MSA96241.1"/>
    </source>
</evidence>
<organism evidence="2 3">
    <name type="scientific">Gordonibacter urolithinfaciens</name>
    <dbReference type="NCBI Taxonomy" id="1335613"/>
    <lineage>
        <taxon>Bacteria</taxon>
        <taxon>Bacillati</taxon>
        <taxon>Actinomycetota</taxon>
        <taxon>Coriobacteriia</taxon>
        <taxon>Eggerthellales</taxon>
        <taxon>Eggerthellaceae</taxon>
        <taxon>Gordonibacter</taxon>
    </lineage>
</organism>